<dbReference type="RefSeq" id="WP_187966597.1">
    <property type="nucleotide sequence ID" value="NZ_JACVDC010000060.1"/>
</dbReference>
<evidence type="ECO:0000313" key="3">
    <source>
        <dbReference type="EMBL" id="MBC9797463.1"/>
    </source>
</evidence>
<dbReference type="InterPro" id="IPR042178">
    <property type="entry name" value="Serpin_sf_1"/>
</dbReference>
<dbReference type="InterPro" id="IPR023796">
    <property type="entry name" value="Serpin_dom"/>
</dbReference>
<dbReference type="CDD" id="cd19588">
    <property type="entry name" value="serpin_miropin-like"/>
    <property type="match status" value="1"/>
</dbReference>
<protein>
    <submittedName>
        <fullName evidence="3">Serpin family protein</fullName>
    </submittedName>
</protein>
<feature type="domain" description="Serpin" evidence="2">
    <location>
        <begin position="55"/>
        <end position="411"/>
    </location>
</feature>
<evidence type="ECO:0000259" key="2">
    <source>
        <dbReference type="SMART" id="SM00093"/>
    </source>
</evidence>
<proteinExistence type="inferred from homology"/>
<evidence type="ECO:0000313" key="4">
    <source>
        <dbReference type="Proteomes" id="UP000653730"/>
    </source>
</evidence>
<dbReference type="SUPFAM" id="SSF56574">
    <property type="entry name" value="Serpins"/>
    <property type="match status" value="1"/>
</dbReference>
<dbReference type="Gene3D" id="3.30.497.10">
    <property type="entry name" value="Antithrombin, subunit I, domain 2"/>
    <property type="match status" value="1"/>
</dbReference>
<gene>
    <name evidence="3" type="ORF">IBL28_15920</name>
</gene>
<dbReference type="PANTHER" id="PTHR11461">
    <property type="entry name" value="SERINE PROTEASE INHIBITOR, SERPIN"/>
    <property type="match status" value="1"/>
</dbReference>
<dbReference type="GO" id="GO:0005615">
    <property type="term" value="C:extracellular space"/>
    <property type="evidence" value="ECO:0007669"/>
    <property type="project" value="InterPro"/>
</dbReference>
<reference evidence="3 4" key="1">
    <citation type="submission" date="2020-09" db="EMBL/GenBank/DDBJ databases">
        <title>Sinomicrobium weinanense sp. nov., a halophilic bacteria isolated from saline-alkali soil.</title>
        <authorList>
            <person name="Wu P."/>
            <person name="Ren H."/>
            <person name="Mei Y."/>
            <person name="Liang Y."/>
            <person name="Chen Z."/>
        </authorList>
    </citation>
    <scope>NUCLEOTIDE SEQUENCE [LARGE SCALE GENOMIC DNA]</scope>
    <source>
        <strain evidence="3 4">FJxs</strain>
    </source>
</reference>
<dbReference type="InterPro" id="IPR000215">
    <property type="entry name" value="Serpin_fam"/>
</dbReference>
<dbReference type="PROSITE" id="PS00284">
    <property type="entry name" value="SERPIN"/>
    <property type="match status" value="1"/>
</dbReference>
<dbReference type="GO" id="GO:0004867">
    <property type="term" value="F:serine-type endopeptidase inhibitor activity"/>
    <property type="evidence" value="ECO:0007669"/>
    <property type="project" value="InterPro"/>
</dbReference>
<dbReference type="AlphaFoldDB" id="A0A926JUG6"/>
<evidence type="ECO:0000256" key="1">
    <source>
        <dbReference type="RuleBase" id="RU000411"/>
    </source>
</evidence>
<dbReference type="Gene3D" id="2.30.39.10">
    <property type="entry name" value="Alpha-1-antitrypsin, domain 1"/>
    <property type="match status" value="1"/>
</dbReference>
<comment type="caution">
    <text evidence="3">The sequence shown here is derived from an EMBL/GenBank/DDBJ whole genome shotgun (WGS) entry which is preliminary data.</text>
</comment>
<sequence>MKKVVITGIVLPILLFCVACDKDPSTTPEGPKGELPRELNASEMKIIAADQSFSYDIFRRTVAYDTEEENLMISPLSISTALAMTLNGAKGQTFEDMQASLYLHGMSMDEINDAFQSLVKLLLTADPEVKIKIANSVWYKEGLPVEEDFVQRLKNKYEAEITGLDFSDPGAKDIINKWVAENTEGLIKTIIDEIPGNMIMYLINALYFKGNWLTQFDKDDTHKADFVLESGERVQVDMMSQKSRFAMYADDDVRLVQLPYGDSLFTMSVLMPGDPKMPIDQFVAEKVTQANLATWRSKLRVYGDMDLKLPKFELEYELKYNDILKAMGMEIAFDGPADFTGIAPLDLLIDEVKHKTFIRVDEEGTEAAAVTSVGIVETSLPPSVVINRPFVFIIYEQVSGANLFMGKVKKL</sequence>
<keyword evidence="4" id="KW-1185">Reference proteome</keyword>
<dbReference type="Proteomes" id="UP000653730">
    <property type="component" value="Unassembled WGS sequence"/>
</dbReference>
<dbReference type="Pfam" id="PF00079">
    <property type="entry name" value="Serpin"/>
    <property type="match status" value="1"/>
</dbReference>
<dbReference type="SMART" id="SM00093">
    <property type="entry name" value="SERPIN"/>
    <property type="match status" value="1"/>
</dbReference>
<comment type="similarity">
    <text evidence="1">Belongs to the serpin family.</text>
</comment>
<dbReference type="InterPro" id="IPR023795">
    <property type="entry name" value="Serpin_CS"/>
</dbReference>
<dbReference type="PANTHER" id="PTHR11461:SF211">
    <property type="entry name" value="GH10112P-RELATED"/>
    <property type="match status" value="1"/>
</dbReference>
<dbReference type="InterPro" id="IPR042185">
    <property type="entry name" value="Serpin_sf_2"/>
</dbReference>
<accession>A0A926JUG6</accession>
<dbReference type="InterPro" id="IPR036186">
    <property type="entry name" value="Serpin_sf"/>
</dbReference>
<dbReference type="EMBL" id="JACVDC010000060">
    <property type="protein sequence ID" value="MBC9797463.1"/>
    <property type="molecule type" value="Genomic_DNA"/>
</dbReference>
<organism evidence="3 4">
    <name type="scientific">Sinomicrobium weinanense</name>
    <dbReference type="NCBI Taxonomy" id="2842200"/>
    <lineage>
        <taxon>Bacteria</taxon>
        <taxon>Pseudomonadati</taxon>
        <taxon>Bacteroidota</taxon>
        <taxon>Flavobacteriia</taxon>
        <taxon>Flavobacteriales</taxon>
        <taxon>Flavobacteriaceae</taxon>
        <taxon>Sinomicrobium</taxon>
    </lineage>
</organism>
<name>A0A926JUG6_9FLAO</name>